<dbReference type="GO" id="GO:0000166">
    <property type="term" value="F:nucleotide binding"/>
    <property type="evidence" value="ECO:0007669"/>
    <property type="project" value="UniProtKB-KW"/>
</dbReference>
<evidence type="ECO:0000259" key="9">
    <source>
        <dbReference type="Pfam" id="PF18967"/>
    </source>
</evidence>
<organism evidence="10 11">
    <name type="scientific">Streptomyces pseudovenezuelae</name>
    <dbReference type="NCBI Taxonomy" id="67350"/>
    <lineage>
        <taxon>Bacteria</taxon>
        <taxon>Bacillati</taxon>
        <taxon>Actinomycetota</taxon>
        <taxon>Actinomycetes</taxon>
        <taxon>Kitasatosporales</taxon>
        <taxon>Streptomycetaceae</taxon>
        <taxon>Streptomyces</taxon>
        <taxon>Streptomyces aurantiacus group</taxon>
    </lineage>
</organism>
<proteinExistence type="predicted"/>
<protein>
    <recommendedName>
        <fullName evidence="9">Pycsar effector protein domain-containing protein</fullName>
    </recommendedName>
</protein>
<dbReference type="GO" id="GO:0051607">
    <property type="term" value="P:defense response to virus"/>
    <property type="evidence" value="ECO:0007669"/>
    <property type="project" value="UniProtKB-KW"/>
</dbReference>
<gene>
    <name evidence="10" type="ORF">AQI94_23865</name>
</gene>
<reference evidence="10 11" key="1">
    <citation type="submission" date="2015-10" db="EMBL/GenBank/DDBJ databases">
        <title>Draft genome sequence of Streptomyces pseudovenezuelae DSM 40212, type strain for the species Streptomyces pseudovenezuelae.</title>
        <authorList>
            <person name="Ruckert C."/>
            <person name="Winkler A."/>
            <person name="Kalinowski J."/>
            <person name="Kampfer P."/>
            <person name="Glaeser S."/>
        </authorList>
    </citation>
    <scope>NUCLEOTIDE SEQUENCE [LARGE SCALE GENOMIC DNA]</scope>
    <source>
        <strain evidence="10 11">DSM 40212</strain>
    </source>
</reference>
<evidence type="ECO:0000256" key="4">
    <source>
        <dbReference type="ARBA" id="ARBA00022741"/>
    </source>
</evidence>
<dbReference type="GO" id="GO:0005886">
    <property type="term" value="C:plasma membrane"/>
    <property type="evidence" value="ECO:0007669"/>
    <property type="project" value="UniProtKB-SubCell"/>
</dbReference>
<dbReference type="Pfam" id="PF18967">
    <property type="entry name" value="PycTM"/>
    <property type="match status" value="1"/>
</dbReference>
<feature type="transmembrane region" description="Helical" evidence="8">
    <location>
        <begin position="124"/>
        <end position="145"/>
    </location>
</feature>
<comment type="caution">
    <text evidence="10">The sequence shown here is derived from an EMBL/GenBank/DDBJ whole genome shotgun (WGS) entry which is preliminary data.</text>
</comment>
<dbReference type="EMBL" id="LMWM01000027">
    <property type="protein sequence ID" value="KUM86079.1"/>
    <property type="molecule type" value="Genomic_DNA"/>
</dbReference>
<evidence type="ECO:0000256" key="3">
    <source>
        <dbReference type="ARBA" id="ARBA00022692"/>
    </source>
</evidence>
<evidence type="ECO:0000256" key="8">
    <source>
        <dbReference type="SAM" id="Phobius"/>
    </source>
</evidence>
<keyword evidence="6" id="KW-0051">Antiviral defense</keyword>
<dbReference type="Proteomes" id="UP000053039">
    <property type="component" value="Unassembled WGS sequence"/>
</dbReference>
<name>A0A101N3W2_9ACTN</name>
<keyword evidence="5 8" id="KW-1133">Transmembrane helix</keyword>
<keyword evidence="2" id="KW-1003">Cell membrane</keyword>
<evidence type="ECO:0000256" key="1">
    <source>
        <dbReference type="ARBA" id="ARBA00004236"/>
    </source>
</evidence>
<evidence type="ECO:0000256" key="7">
    <source>
        <dbReference type="ARBA" id="ARBA00023136"/>
    </source>
</evidence>
<dbReference type="AlphaFoldDB" id="A0A101N3W2"/>
<sequence>MFQELQRADMKAAILCGLIGGLLTADAALLSTMPKSAWVPMTALVGVAGLLGAALMMTMWAIRPVLPPDGKLRIFACLTATPGRAETAEADAVAPEADRHQLLQAERLALFTTLAQRKFRILRCAVDVTMAALSVSGAALLILYITI</sequence>
<keyword evidence="3 8" id="KW-0812">Transmembrane</keyword>
<keyword evidence="4" id="KW-0547">Nucleotide-binding</keyword>
<comment type="subcellular location">
    <subcellularLocation>
        <location evidence="1">Cell membrane</location>
    </subcellularLocation>
</comment>
<feature type="transmembrane region" description="Helical" evidence="8">
    <location>
        <begin position="37"/>
        <end position="62"/>
    </location>
</feature>
<feature type="domain" description="Pycsar effector protein" evidence="9">
    <location>
        <begin position="3"/>
        <end position="142"/>
    </location>
</feature>
<evidence type="ECO:0000256" key="5">
    <source>
        <dbReference type="ARBA" id="ARBA00022989"/>
    </source>
</evidence>
<evidence type="ECO:0000256" key="2">
    <source>
        <dbReference type="ARBA" id="ARBA00022475"/>
    </source>
</evidence>
<evidence type="ECO:0000256" key="6">
    <source>
        <dbReference type="ARBA" id="ARBA00023118"/>
    </source>
</evidence>
<accession>A0A101N3W2</accession>
<evidence type="ECO:0000313" key="11">
    <source>
        <dbReference type="Proteomes" id="UP000053039"/>
    </source>
</evidence>
<evidence type="ECO:0000313" key="10">
    <source>
        <dbReference type="EMBL" id="KUM86079.1"/>
    </source>
</evidence>
<keyword evidence="7 8" id="KW-0472">Membrane</keyword>
<dbReference type="InterPro" id="IPR043760">
    <property type="entry name" value="PycTM_dom"/>
</dbReference>